<name>A0A221MDA5_9BACI</name>
<sequence>MKQVNAEIVAVGTELLLGQIANTNAQWISEKLALHGVNVLFHSVVGDNLQRVHDQFEQAANRSDVIVVTGGLGPTDDDLTREAFQLLSGLTMNEHKLSMDKISAYFEKQKRIMTPNNKKQARVFEDATVLENKVGMAPGMIINRDDKVWVFLPGVPKEMKQLFSDEVLPYIQNLSEENTIIESRMLQFIGIGEAQLEYELKDIIAAQTNPTIAPLAQLEGVAIRLTAKANTKDQAQQLITDTQQRIEGRVGSYLYGINNETIEQRVFQLLKGKNKTVAAAESLTGGMFTDRLIAVEGASSVCPGGIVCYDTKVKEKLLHVPTHITKDIGVISEECADSLATNIRTVLGSSIGISFTGVAGPSCVDNHPVGTVYIGMVDDMGKKQIEKFVFRGDRQSIRKKAVWKGYELLFNFLK</sequence>
<dbReference type="AlphaFoldDB" id="A0A221MDA5"/>
<evidence type="ECO:0000313" key="4">
    <source>
        <dbReference type="Proteomes" id="UP000204391"/>
    </source>
</evidence>
<protein>
    <recommendedName>
        <fullName evidence="1">Putative competence-damage inducible protein</fullName>
    </recommendedName>
</protein>
<dbReference type="NCBIfam" id="TIGR00177">
    <property type="entry name" value="molyb_syn"/>
    <property type="match status" value="1"/>
</dbReference>
<dbReference type="NCBIfam" id="TIGR00199">
    <property type="entry name" value="PncC_domain"/>
    <property type="match status" value="1"/>
</dbReference>
<dbReference type="InterPro" id="IPR036653">
    <property type="entry name" value="CinA-like_C"/>
</dbReference>
<dbReference type="InterPro" id="IPR008136">
    <property type="entry name" value="CinA_C"/>
</dbReference>
<feature type="domain" description="MoaB/Mog" evidence="2">
    <location>
        <begin position="7"/>
        <end position="173"/>
    </location>
</feature>
<dbReference type="InterPro" id="IPR008135">
    <property type="entry name" value="Competence-induced_CinA"/>
</dbReference>
<organism evidence="3 4">
    <name type="scientific">Virgibacillus necropolis</name>
    <dbReference type="NCBI Taxonomy" id="163877"/>
    <lineage>
        <taxon>Bacteria</taxon>
        <taxon>Bacillati</taxon>
        <taxon>Bacillota</taxon>
        <taxon>Bacilli</taxon>
        <taxon>Bacillales</taxon>
        <taxon>Bacillaceae</taxon>
        <taxon>Virgibacillus</taxon>
    </lineage>
</organism>
<dbReference type="NCBIfam" id="TIGR00200">
    <property type="entry name" value="cinA_nterm"/>
    <property type="match status" value="1"/>
</dbReference>
<evidence type="ECO:0000256" key="1">
    <source>
        <dbReference type="HAMAP-Rule" id="MF_00226"/>
    </source>
</evidence>
<evidence type="ECO:0000259" key="2">
    <source>
        <dbReference type="SMART" id="SM00852"/>
    </source>
</evidence>
<dbReference type="KEGG" id="vne:CFK40_11930"/>
<evidence type="ECO:0000313" key="3">
    <source>
        <dbReference type="EMBL" id="ASN05668.1"/>
    </source>
</evidence>
<dbReference type="InterPro" id="IPR001453">
    <property type="entry name" value="MoaB/Mog_dom"/>
</dbReference>
<dbReference type="SMART" id="SM00852">
    <property type="entry name" value="MoCF_biosynth"/>
    <property type="match status" value="1"/>
</dbReference>
<dbReference type="HAMAP" id="MF_00226_B">
    <property type="entry name" value="CinA_B"/>
    <property type="match status" value="1"/>
</dbReference>
<dbReference type="SUPFAM" id="SSF53218">
    <property type="entry name" value="Molybdenum cofactor biosynthesis proteins"/>
    <property type="match status" value="1"/>
</dbReference>
<dbReference type="Pfam" id="PF00994">
    <property type="entry name" value="MoCF_biosynth"/>
    <property type="match status" value="1"/>
</dbReference>
<dbReference type="PANTHER" id="PTHR13939:SF0">
    <property type="entry name" value="NMN AMIDOHYDROLASE-LIKE PROTEIN YFAY"/>
    <property type="match status" value="1"/>
</dbReference>
<dbReference type="PIRSF" id="PIRSF006728">
    <property type="entry name" value="CinA"/>
    <property type="match status" value="1"/>
</dbReference>
<reference evidence="3 4" key="1">
    <citation type="journal article" date="2003" name="Int. J. Syst. Evol. Microbiol.">
        <title>Virgibacillus carmonensis sp. nov., Virgibacillus necropolis sp. nov. and Virgibacillus picturae sp. nov., three novel species isolated from deteriorated mural paintings, transfer of the species of the genus salibacillus to Virgibacillus, as Virgibacillus marismortui comb. nov. and Virgibacillus salexigens comb. nov., and emended description of the genus Virgibacillus.</title>
        <authorList>
            <person name="Heyrman J."/>
            <person name="Logan N.A."/>
            <person name="Busse H.J."/>
            <person name="Balcaen A."/>
            <person name="Lebbe L."/>
            <person name="Rodriguez-Diaz M."/>
            <person name="Swings J."/>
            <person name="De Vos P."/>
        </authorList>
    </citation>
    <scope>NUCLEOTIDE SEQUENCE [LARGE SCALE GENOMIC DNA]</scope>
    <source>
        <strain evidence="3 4">LMG 19488</strain>
    </source>
</reference>
<dbReference type="SUPFAM" id="SSF142433">
    <property type="entry name" value="CinA-like"/>
    <property type="match status" value="1"/>
</dbReference>
<dbReference type="PANTHER" id="PTHR13939">
    <property type="entry name" value="NICOTINAMIDE-NUCLEOTIDE AMIDOHYDROLASE PNCC"/>
    <property type="match status" value="1"/>
</dbReference>
<dbReference type="InterPro" id="IPR036425">
    <property type="entry name" value="MoaB/Mog-like_dom_sf"/>
</dbReference>
<dbReference type="OrthoDB" id="9801454at2"/>
<gene>
    <name evidence="1" type="primary">cinA</name>
    <name evidence="3" type="ORF">CFK40_11930</name>
</gene>
<dbReference type="CDD" id="cd00885">
    <property type="entry name" value="cinA"/>
    <property type="match status" value="1"/>
</dbReference>
<dbReference type="Pfam" id="PF02464">
    <property type="entry name" value="CinA"/>
    <property type="match status" value="1"/>
</dbReference>
<dbReference type="InterPro" id="IPR050101">
    <property type="entry name" value="CinA"/>
</dbReference>
<accession>A0A221MDA5</accession>
<proteinExistence type="inferred from homology"/>
<dbReference type="Gene3D" id="3.40.980.10">
    <property type="entry name" value="MoaB/Mog-like domain"/>
    <property type="match status" value="1"/>
</dbReference>
<keyword evidence="4" id="KW-1185">Reference proteome</keyword>
<dbReference type="RefSeq" id="WP_089532517.1">
    <property type="nucleotide sequence ID" value="NZ_CP022437.1"/>
</dbReference>
<comment type="similarity">
    <text evidence="1">Belongs to the CinA family.</text>
</comment>
<dbReference type="InterPro" id="IPR041424">
    <property type="entry name" value="CinA_KH"/>
</dbReference>
<dbReference type="NCBIfam" id="NF001813">
    <property type="entry name" value="PRK00549.1"/>
    <property type="match status" value="1"/>
</dbReference>
<dbReference type="Proteomes" id="UP000204391">
    <property type="component" value="Chromosome"/>
</dbReference>
<dbReference type="Pfam" id="PF18146">
    <property type="entry name" value="CinA_KH"/>
    <property type="match status" value="1"/>
</dbReference>
<dbReference type="Gene3D" id="3.90.950.20">
    <property type="entry name" value="CinA-like"/>
    <property type="match status" value="1"/>
</dbReference>
<dbReference type="EMBL" id="CP022437">
    <property type="protein sequence ID" value="ASN05668.1"/>
    <property type="molecule type" value="Genomic_DNA"/>
</dbReference>
<dbReference type="Gene3D" id="3.30.70.2860">
    <property type="match status" value="1"/>
</dbReference>